<evidence type="ECO:0000256" key="7">
    <source>
        <dbReference type="ARBA" id="ARBA00023237"/>
    </source>
</evidence>
<evidence type="ECO:0000256" key="8">
    <source>
        <dbReference type="PROSITE-ProRule" id="PRU01360"/>
    </source>
</evidence>
<dbReference type="Gene3D" id="2.40.170.20">
    <property type="entry name" value="TonB-dependent receptor, beta-barrel domain"/>
    <property type="match status" value="1"/>
</dbReference>
<evidence type="ECO:0000259" key="10">
    <source>
        <dbReference type="Pfam" id="PF00593"/>
    </source>
</evidence>
<dbReference type="SUPFAM" id="SSF56935">
    <property type="entry name" value="Porins"/>
    <property type="match status" value="1"/>
</dbReference>
<evidence type="ECO:0000256" key="2">
    <source>
        <dbReference type="ARBA" id="ARBA00022448"/>
    </source>
</evidence>
<name>A0A412JET6_BACUN</name>
<keyword evidence="7 8" id="KW-0998">Cell outer membrane</keyword>
<feature type="domain" description="TonB-dependent receptor-like beta-barrel" evidence="10">
    <location>
        <begin position="436"/>
        <end position="987"/>
    </location>
</feature>
<dbReference type="Pfam" id="PF00593">
    <property type="entry name" value="TonB_dep_Rec_b-barrel"/>
    <property type="match status" value="1"/>
</dbReference>
<dbReference type="Gene3D" id="2.60.40.1120">
    <property type="entry name" value="Carboxypeptidase-like, regulatory domain"/>
    <property type="match status" value="1"/>
</dbReference>
<dbReference type="SUPFAM" id="SSF49464">
    <property type="entry name" value="Carboxypeptidase regulatory domain-like"/>
    <property type="match status" value="1"/>
</dbReference>
<proteinExistence type="inferred from homology"/>
<dbReference type="GO" id="GO:0009279">
    <property type="term" value="C:cell outer membrane"/>
    <property type="evidence" value="ECO:0007669"/>
    <property type="project" value="UniProtKB-SubCell"/>
</dbReference>
<comment type="subcellular location">
    <subcellularLocation>
        <location evidence="1 8">Cell outer membrane</location>
        <topology evidence="1 8">Multi-pass membrane protein</topology>
    </subcellularLocation>
</comment>
<organism evidence="12 13">
    <name type="scientific">Bacteroides uniformis</name>
    <dbReference type="NCBI Taxonomy" id="820"/>
    <lineage>
        <taxon>Bacteria</taxon>
        <taxon>Pseudomonadati</taxon>
        <taxon>Bacteroidota</taxon>
        <taxon>Bacteroidia</taxon>
        <taxon>Bacteroidales</taxon>
        <taxon>Bacteroidaceae</taxon>
        <taxon>Bacteroides</taxon>
    </lineage>
</organism>
<dbReference type="InterPro" id="IPR023996">
    <property type="entry name" value="TonB-dep_OMP_SusC/RagA"/>
</dbReference>
<dbReference type="Pfam" id="PF07715">
    <property type="entry name" value="Plug"/>
    <property type="match status" value="1"/>
</dbReference>
<dbReference type="NCBIfam" id="TIGR04056">
    <property type="entry name" value="OMP_RagA_SusC"/>
    <property type="match status" value="1"/>
</dbReference>
<dbReference type="Gene3D" id="2.170.130.10">
    <property type="entry name" value="TonB-dependent receptor, plug domain"/>
    <property type="match status" value="1"/>
</dbReference>
<dbReference type="InterPro" id="IPR023997">
    <property type="entry name" value="TonB-dep_OMP_SusC/RagA_CS"/>
</dbReference>
<dbReference type="InterPro" id="IPR012910">
    <property type="entry name" value="Plug_dom"/>
</dbReference>
<gene>
    <name evidence="12" type="ORF">DWX87_18685</name>
</gene>
<dbReference type="InterPro" id="IPR039426">
    <property type="entry name" value="TonB-dep_rcpt-like"/>
</dbReference>
<sequence>MNRSLILCINLNFIIMKNGLKTISSTFCTLCVFLLFFLSAGIRAQVNFVVNGKVTDISGGPLIGVNVFEKGTSNGTITNVDGRFSLNVSSNSTLTFSYIGYKTQEIIVGTQQTISVTLTEDSEQLEEVVVVGYGVQKKKDLTGAVGSISQAKMENTATVGIGNNLQGKLAGVQITQNDGTPYGGTTIRIRGTGSFGATSAPLIVVDGMITNDGLTNLNPNDVENITVLKDAASAAIYGSRGANGVVIITTKKGNFESPLRVDVSAYAAIDNIRHKIPTLTGEQYANLVNDYYAAANLPIPFTQDEIDSYGKGTNWLDEITQTGMKQNYSVNITGGTKVNSYAASMNFYKGEGLIKNTDFTRGNVKLSNDMRILSNLKFGVSMNVNYGVSNNTDWGQAIDRALIYPSTVPAYDADGNYGISTHAGEPITMLQPLIAVNLWTYNQKWKKFLGNTYLEWEIIKGLSIKTSFYTEYTHWGQDHFIPSYSYGPSGLISDHPIAELYVNSNESINYEWDNILTYTKTFNKDHGLTAMAGYTFQKTDASQLSASRNNFLSNDKHQQVLNAGSDNINNNGNKSEWAILSYLGRINYDYQKKYLLSASIRVDKTSRIAKENRTGVFPGVSAGWVISEEDFLQGVSFLSYLKLRGSWGMLGNQDIGIYPYQTTLTSSDLYYPFGSGNEGTTFTGVGSTTLGNSALLWEKTSTYGVGLESNFFNNKLCFIADFYKRNTSNILVRVPILGTAGVDASPYQNAGKCSNTGVELSVTYGNAVDNVPFTYEVSLNWTYNKNKVTYVPNPIVNNFTRVSEGKAINDWYGYIQEGVFQTREEINQSPTQPNAAPGDIKFKDLNGDNVIDSNDQTFLGHSVAPHNFGANISLAYKNFDLVASLYGQIGGKNSIDAPGFAITRGGEQTSAWMYEQRWTGPNTSNYVPRVVAGDPNDNYRRSSFWLRSTDFLRLQNIQIGYNFNDLLKKTSAGFIKKLRLYIASQNLFCLNTYPGFDPELGVNGYPIPRSFYVGLNIGF</sequence>
<dbReference type="FunFam" id="2.60.40.1120:FF:000003">
    <property type="entry name" value="Outer membrane protein Omp121"/>
    <property type="match status" value="1"/>
</dbReference>
<dbReference type="InterPro" id="IPR037066">
    <property type="entry name" value="Plug_dom_sf"/>
</dbReference>
<evidence type="ECO:0000256" key="4">
    <source>
        <dbReference type="ARBA" id="ARBA00022692"/>
    </source>
</evidence>
<dbReference type="NCBIfam" id="TIGR04057">
    <property type="entry name" value="SusC_RagA_signa"/>
    <property type="match status" value="1"/>
</dbReference>
<keyword evidence="2 8" id="KW-0813">Transport</keyword>
<comment type="similarity">
    <text evidence="8 9">Belongs to the TonB-dependent receptor family.</text>
</comment>
<evidence type="ECO:0000256" key="1">
    <source>
        <dbReference type="ARBA" id="ARBA00004571"/>
    </source>
</evidence>
<evidence type="ECO:0000256" key="9">
    <source>
        <dbReference type="RuleBase" id="RU003357"/>
    </source>
</evidence>
<dbReference type="AlphaFoldDB" id="A0A412JET6"/>
<evidence type="ECO:0000256" key="3">
    <source>
        <dbReference type="ARBA" id="ARBA00022452"/>
    </source>
</evidence>
<reference evidence="12 13" key="1">
    <citation type="submission" date="2018-08" db="EMBL/GenBank/DDBJ databases">
        <title>A genome reference for cultivated species of the human gut microbiota.</title>
        <authorList>
            <person name="Zou Y."/>
            <person name="Xue W."/>
            <person name="Luo G."/>
        </authorList>
    </citation>
    <scope>NUCLEOTIDE SEQUENCE [LARGE SCALE GENOMIC DNA]</scope>
    <source>
        <strain evidence="12 13">AF21-53</strain>
    </source>
</reference>
<dbReference type="InterPro" id="IPR008969">
    <property type="entry name" value="CarboxyPept-like_regulatory"/>
</dbReference>
<keyword evidence="5 9" id="KW-0798">TonB box</keyword>
<dbReference type="InterPro" id="IPR000531">
    <property type="entry name" value="Beta-barrel_TonB"/>
</dbReference>
<dbReference type="RefSeq" id="WP_117879159.1">
    <property type="nucleotide sequence ID" value="NZ_JAVSNE010000001.1"/>
</dbReference>
<dbReference type="Proteomes" id="UP000285283">
    <property type="component" value="Unassembled WGS sequence"/>
</dbReference>
<evidence type="ECO:0000313" key="12">
    <source>
        <dbReference type="EMBL" id="RGS50821.1"/>
    </source>
</evidence>
<keyword evidence="6 8" id="KW-0472">Membrane</keyword>
<accession>A0A412JET6</accession>
<protein>
    <submittedName>
        <fullName evidence="12">TonB-dependent receptor</fullName>
    </submittedName>
</protein>
<evidence type="ECO:0000313" key="13">
    <source>
        <dbReference type="Proteomes" id="UP000285283"/>
    </source>
</evidence>
<dbReference type="EMBL" id="QRVP01000026">
    <property type="protein sequence ID" value="RGS50821.1"/>
    <property type="molecule type" value="Genomic_DNA"/>
</dbReference>
<comment type="caution">
    <text evidence="12">The sequence shown here is derived from an EMBL/GenBank/DDBJ whole genome shotgun (WGS) entry which is preliminary data.</text>
</comment>
<evidence type="ECO:0000256" key="5">
    <source>
        <dbReference type="ARBA" id="ARBA00023077"/>
    </source>
</evidence>
<dbReference type="Pfam" id="PF13715">
    <property type="entry name" value="CarbopepD_reg_2"/>
    <property type="match status" value="1"/>
</dbReference>
<evidence type="ECO:0000256" key="6">
    <source>
        <dbReference type="ARBA" id="ARBA00023136"/>
    </source>
</evidence>
<dbReference type="PROSITE" id="PS52016">
    <property type="entry name" value="TONB_DEPENDENT_REC_3"/>
    <property type="match status" value="1"/>
</dbReference>
<feature type="domain" description="TonB-dependent receptor plug" evidence="11">
    <location>
        <begin position="137"/>
        <end position="245"/>
    </location>
</feature>
<evidence type="ECO:0000259" key="11">
    <source>
        <dbReference type="Pfam" id="PF07715"/>
    </source>
</evidence>
<keyword evidence="3 8" id="KW-1134">Transmembrane beta strand</keyword>
<keyword evidence="4 8" id="KW-0812">Transmembrane</keyword>
<dbReference type="InterPro" id="IPR036942">
    <property type="entry name" value="Beta-barrel_TonB_sf"/>
</dbReference>
<keyword evidence="12" id="KW-0675">Receptor</keyword>